<evidence type="ECO:0000313" key="2">
    <source>
        <dbReference type="EMBL" id="MFC1442882.1"/>
    </source>
</evidence>
<proteinExistence type="predicted"/>
<accession>A0ABV6XY34</accession>
<feature type="region of interest" description="Disordered" evidence="1">
    <location>
        <begin position="70"/>
        <end position="90"/>
    </location>
</feature>
<evidence type="ECO:0000313" key="3">
    <source>
        <dbReference type="Proteomes" id="UP001592581"/>
    </source>
</evidence>
<organism evidence="2 3">
    <name type="scientific">Streptacidiphilus jeojiensis</name>
    <dbReference type="NCBI Taxonomy" id="3229225"/>
    <lineage>
        <taxon>Bacteria</taxon>
        <taxon>Bacillati</taxon>
        <taxon>Actinomycetota</taxon>
        <taxon>Actinomycetes</taxon>
        <taxon>Kitasatosporales</taxon>
        <taxon>Streptomycetaceae</taxon>
        <taxon>Streptacidiphilus</taxon>
    </lineage>
</organism>
<dbReference type="RefSeq" id="WP_380567973.1">
    <property type="nucleotide sequence ID" value="NZ_JBEUKS010000014.1"/>
</dbReference>
<name>A0ABV6XY34_9ACTN</name>
<comment type="caution">
    <text evidence="2">The sequence shown here is derived from an EMBL/GenBank/DDBJ whole genome shotgun (WGS) entry which is preliminary data.</text>
</comment>
<evidence type="ECO:0000256" key="1">
    <source>
        <dbReference type="SAM" id="MobiDB-lite"/>
    </source>
</evidence>
<sequence>MPTLYEISDADTGQLRAVTRTGVPEALDAACLQLSAELEVTGEGSSMIRYRLAVHQVTSDGTRTWHGQRLYYPGGPRPPAAVGDVGTDTP</sequence>
<reference evidence="2 3" key="1">
    <citation type="submission" date="2024-06" db="EMBL/GenBank/DDBJ databases">
        <authorList>
            <person name="Lee S.D."/>
        </authorList>
    </citation>
    <scope>NUCLEOTIDE SEQUENCE [LARGE SCALE GENOMIC DNA]</scope>
    <source>
        <strain evidence="2 3">N1-10</strain>
    </source>
</reference>
<keyword evidence="3" id="KW-1185">Reference proteome</keyword>
<dbReference type="EMBL" id="JBEUKS010000014">
    <property type="protein sequence ID" value="MFC1442882.1"/>
    <property type="molecule type" value="Genomic_DNA"/>
</dbReference>
<dbReference type="Proteomes" id="UP001592581">
    <property type="component" value="Unassembled WGS sequence"/>
</dbReference>
<gene>
    <name evidence="2" type="ORF">ABUW04_32005</name>
</gene>
<protein>
    <submittedName>
        <fullName evidence="2">Uncharacterized protein</fullName>
    </submittedName>
</protein>